<proteinExistence type="predicted"/>
<sequence>MDSVANSFLIKPESVYAFTDSTVVLAWLKDDPKRWNTYGTLNSADCASRGLRPEELVNHELWWIGPEFLKNKIQDQFIFQDLPTEALRETRKNVTVLHTGIDTSLLHKFSSFTKLLRVTAYCKRFSHNTRKKAERQLTFLNSDELRNALFALVNIVQQDAFSEEIELCSKNKPVSVKSRLRSLKPFLDEIGLLRVGGRLRHAKIENGRKHPLILPNNHVFTKLIIDYEHLNNLHGGCQNVLASIHRRFWILNSRDAVSRKIRKCVRCCRVRAETATQMMGDLSSIRVIPQRPFMKVGVDYAGPIMLRRGKGNAQQKGYITIFICMVTRAMHLEVVTSITSEAFMAVLKRFISRRGLPSDIYSDCGKTFVGSNKELQKYWKVQALQHAVGLFLAEKQIRWHFNPPASPHFGGLWEAGIRSVKFHLRRTVGTMICTYEDMCTMTSQIEACLNSRPITPMSCDPNDLEALTPGHFLIGDALTSIPEPSLQEEPESHLTKWKKLQKTVQQFWKRWSREYLSRLQQRPKWLNLKPSLKIGDLVLLKDERLPTLKWTLARIVEAHTGLDGVTRVFTVKTANGLLKRPLVKLSPLPIEPTED</sequence>
<dbReference type="GO" id="GO:0015074">
    <property type="term" value="P:DNA integration"/>
    <property type="evidence" value="ECO:0007669"/>
    <property type="project" value="InterPro"/>
</dbReference>
<dbReference type="PROSITE" id="PS50994">
    <property type="entry name" value="INTEGRASE"/>
    <property type="match status" value="1"/>
</dbReference>
<evidence type="ECO:0000313" key="2">
    <source>
        <dbReference type="EMBL" id="CAG7823786.1"/>
    </source>
</evidence>
<evidence type="ECO:0000313" key="3">
    <source>
        <dbReference type="Proteomes" id="UP000708208"/>
    </source>
</evidence>
<dbReference type="Proteomes" id="UP000708208">
    <property type="component" value="Unassembled WGS sequence"/>
</dbReference>
<keyword evidence="3" id="KW-1185">Reference proteome</keyword>
<dbReference type="InterPro" id="IPR040676">
    <property type="entry name" value="DUF5641"/>
</dbReference>
<gene>
    <name evidence="2" type="ORF">AFUS01_LOCUS33980</name>
</gene>
<reference evidence="2" key="1">
    <citation type="submission" date="2021-06" db="EMBL/GenBank/DDBJ databases">
        <authorList>
            <person name="Hodson N. C."/>
            <person name="Mongue J. A."/>
            <person name="Jaron S. K."/>
        </authorList>
    </citation>
    <scope>NUCLEOTIDE SEQUENCE</scope>
</reference>
<evidence type="ECO:0000259" key="1">
    <source>
        <dbReference type="PROSITE" id="PS50994"/>
    </source>
</evidence>
<accession>A0A8J2KYB9</accession>
<dbReference type="InterPro" id="IPR041588">
    <property type="entry name" value="Integrase_H2C2"/>
</dbReference>
<protein>
    <recommendedName>
        <fullName evidence="1">Integrase catalytic domain-containing protein</fullName>
    </recommendedName>
</protein>
<dbReference type="Pfam" id="PF18701">
    <property type="entry name" value="DUF5641"/>
    <property type="match status" value="1"/>
</dbReference>
<dbReference type="EMBL" id="CAJVCH010530570">
    <property type="protein sequence ID" value="CAG7823786.1"/>
    <property type="molecule type" value="Genomic_DNA"/>
</dbReference>
<organism evidence="2 3">
    <name type="scientific">Allacma fusca</name>
    <dbReference type="NCBI Taxonomy" id="39272"/>
    <lineage>
        <taxon>Eukaryota</taxon>
        <taxon>Metazoa</taxon>
        <taxon>Ecdysozoa</taxon>
        <taxon>Arthropoda</taxon>
        <taxon>Hexapoda</taxon>
        <taxon>Collembola</taxon>
        <taxon>Symphypleona</taxon>
        <taxon>Sminthuridae</taxon>
        <taxon>Allacma</taxon>
    </lineage>
</organism>
<dbReference type="InterPro" id="IPR001584">
    <property type="entry name" value="Integrase_cat-core"/>
</dbReference>
<feature type="domain" description="Integrase catalytic" evidence="1">
    <location>
        <begin position="288"/>
        <end position="477"/>
    </location>
</feature>
<name>A0A8J2KYB9_9HEXA</name>
<dbReference type="PANTHER" id="PTHR47331">
    <property type="entry name" value="PHD-TYPE DOMAIN-CONTAINING PROTEIN"/>
    <property type="match status" value="1"/>
</dbReference>
<comment type="caution">
    <text evidence="2">The sequence shown here is derived from an EMBL/GenBank/DDBJ whole genome shotgun (WGS) entry which is preliminary data.</text>
</comment>
<dbReference type="AlphaFoldDB" id="A0A8J2KYB9"/>
<dbReference type="OrthoDB" id="5984724at2759"/>
<dbReference type="Pfam" id="PF17921">
    <property type="entry name" value="Integrase_H2C2"/>
    <property type="match status" value="1"/>
</dbReference>